<evidence type="ECO:0000259" key="2">
    <source>
        <dbReference type="Pfam" id="PF08279"/>
    </source>
</evidence>
<dbReference type="InterPro" id="IPR013196">
    <property type="entry name" value="HTH_11"/>
</dbReference>
<protein>
    <submittedName>
        <fullName evidence="3">Transcription repressor NadR</fullName>
    </submittedName>
</protein>
<reference evidence="3 4" key="1">
    <citation type="submission" date="2021-06" db="EMBL/GenBank/DDBJ databases">
        <title>Enterococcus alishanensis sp. nov., a novel lactic acid bacterium isolated from fresh coffee beans.</title>
        <authorList>
            <person name="Chen Y.-S."/>
        </authorList>
    </citation>
    <scope>NUCLEOTIDE SEQUENCE [LARGE SCALE GENOMIC DNA]</scope>
    <source>
        <strain evidence="3 4">ALS3</strain>
    </source>
</reference>
<dbReference type="InterPro" id="IPR004173">
    <property type="entry name" value="3H_domain"/>
</dbReference>
<name>A0ABS6TEW7_9ENTE</name>
<organism evidence="3 4">
    <name type="scientific">Enterococcus alishanensis</name>
    <dbReference type="NCBI Taxonomy" id="1303817"/>
    <lineage>
        <taxon>Bacteria</taxon>
        <taxon>Bacillati</taxon>
        <taxon>Bacillota</taxon>
        <taxon>Bacilli</taxon>
        <taxon>Lactobacillales</taxon>
        <taxon>Enterococcaceae</taxon>
        <taxon>Enterococcus</taxon>
    </lineage>
</organism>
<dbReference type="InterPro" id="IPR026043">
    <property type="entry name" value="NadR"/>
</dbReference>
<evidence type="ECO:0000313" key="4">
    <source>
        <dbReference type="Proteomes" id="UP000774130"/>
    </source>
</evidence>
<dbReference type="Pfam" id="PF02829">
    <property type="entry name" value="3H"/>
    <property type="match status" value="1"/>
</dbReference>
<dbReference type="RefSeq" id="WP_218326571.1">
    <property type="nucleotide sequence ID" value="NZ_JAHUZB010000004.1"/>
</dbReference>
<dbReference type="PANTHER" id="PTHR40068:SF1">
    <property type="entry name" value="TRANSCRIPTION REPRESSOR NIAR-RELATED"/>
    <property type="match status" value="1"/>
</dbReference>
<dbReference type="Pfam" id="PF08279">
    <property type="entry name" value="HTH_11"/>
    <property type="match status" value="1"/>
</dbReference>
<sequence length="174" mass="19116">MLSGPERREKILTALQDTEKPISASAFAKEFGVSRQIVVGDVALLRASGVEVIATARGYLIAGINEKKVSKIVVQHTRQETALELQTIVENGGEIIDVIVEHPLYGELTGQLHIENQAEVVDFITEYEKSNASLLSELTSGIHLHTIAYKEAEDLEKIKAALKKVGILYEAKEH</sequence>
<dbReference type="PANTHER" id="PTHR40068">
    <property type="entry name" value="TRANSCRIPTION REPRESSOR NIAR-RELATED"/>
    <property type="match status" value="1"/>
</dbReference>
<dbReference type="Proteomes" id="UP000774130">
    <property type="component" value="Unassembled WGS sequence"/>
</dbReference>
<dbReference type="EMBL" id="JAHUZB010000004">
    <property type="protein sequence ID" value="MBV7391402.1"/>
    <property type="molecule type" value="Genomic_DNA"/>
</dbReference>
<accession>A0ABS6TEW7</accession>
<evidence type="ECO:0000313" key="3">
    <source>
        <dbReference type="EMBL" id="MBV7391402.1"/>
    </source>
</evidence>
<dbReference type="PIRSF" id="PIRSF037847">
    <property type="entry name" value="NiaR"/>
    <property type="match status" value="1"/>
</dbReference>
<proteinExistence type="predicted"/>
<evidence type="ECO:0000259" key="1">
    <source>
        <dbReference type="Pfam" id="PF02829"/>
    </source>
</evidence>
<comment type="caution">
    <text evidence="3">The sequence shown here is derived from an EMBL/GenBank/DDBJ whole genome shotgun (WGS) entry which is preliminary data.</text>
</comment>
<feature type="domain" description="3H" evidence="1">
    <location>
        <begin position="72"/>
        <end position="168"/>
    </location>
</feature>
<gene>
    <name evidence="3" type="ORF">KUA55_11985</name>
</gene>
<feature type="domain" description="Helix-turn-helix type 11" evidence="2">
    <location>
        <begin position="7"/>
        <end position="59"/>
    </location>
</feature>
<keyword evidence="4" id="KW-1185">Reference proteome</keyword>